<reference evidence="2 3" key="1">
    <citation type="submission" date="2020-08" db="EMBL/GenBank/DDBJ databases">
        <title>Plant Genome Project.</title>
        <authorList>
            <person name="Zhang R.-G."/>
        </authorList>
    </citation>
    <scope>NUCLEOTIDE SEQUENCE [LARGE SCALE GENOMIC DNA]</scope>
    <source>
        <tissue evidence="2">Rhizome</tissue>
    </source>
</reference>
<evidence type="ECO:0000313" key="2">
    <source>
        <dbReference type="EMBL" id="KAG6477774.1"/>
    </source>
</evidence>
<name>A0A8J5F3Q4_ZINOF</name>
<protein>
    <submittedName>
        <fullName evidence="2">Uncharacterized protein</fullName>
    </submittedName>
</protein>
<evidence type="ECO:0000313" key="3">
    <source>
        <dbReference type="Proteomes" id="UP000734854"/>
    </source>
</evidence>
<feature type="compositionally biased region" description="Low complexity" evidence="1">
    <location>
        <begin position="47"/>
        <end position="58"/>
    </location>
</feature>
<comment type="caution">
    <text evidence="2">The sequence shown here is derived from an EMBL/GenBank/DDBJ whole genome shotgun (WGS) entry which is preliminary data.</text>
</comment>
<keyword evidence="3" id="KW-1185">Reference proteome</keyword>
<dbReference type="Proteomes" id="UP000734854">
    <property type="component" value="Unassembled WGS sequence"/>
</dbReference>
<organism evidence="2 3">
    <name type="scientific">Zingiber officinale</name>
    <name type="common">Ginger</name>
    <name type="synonym">Amomum zingiber</name>
    <dbReference type="NCBI Taxonomy" id="94328"/>
    <lineage>
        <taxon>Eukaryota</taxon>
        <taxon>Viridiplantae</taxon>
        <taxon>Streptophyta</taxon>
        <taxon>Embryophyta</taxon>
        <taxon>Tracheophyta</taxon>
        <taxon>Spermatophyta</taxon>
        <taxon>Magnoliopsida</taxon>
        <taxon>Liliopsida</taxon>
        <taxon>Zingiberales</taxon>
        <taxon>Zingiberaceae</taxon>
        <taxon>Zingiber</taxon>
    </lineage>
</organism>
<dbReference type="EMBL" id="JACMSC010000017">
    <property type="protein sequence ID" value="KAG6477774.1"/>
    <property type="molecule type" value="Genomic_DNA"/>
</dbReference>
<gene>
    <name evidence="2" type="ORF">ZIOFF_061205</name>
</gene>
<feature type="compositionally biased region" description="Polar residues" evidence="1">
    <location>
        <begin position="29"/>
        <end position="46"/>
    </location>
</feature>
<accession>A0A8J5F3Q4</accession>
<dbReference type="AlphaFoldDB" id="A0A8J5F3Q4"/>
<proteinExistence type="predicted"/>
<evidence type="ECO:0000256" key="1">
    <source>
        <dbReference type="SAM" id="MobiDB-lite"/>
    </source>
</evidence>
<sequence>MTRSRLACPVSTSPLSTSTLGISLRFATPTATGGSNTRSSVGTWATRSSSSIKSSRPSMSSIIARGTLGCPHRGRFQAWAKRRVSTWRRDH</sequence>
<feature type="region of interest" description="Disordered" evidence="1">
    <location>
        <begin position="28"/>
        <end position="58"/>
    </location>
</feature>